<keyword evidence="7" id="KW-1005">Bacterial flagellum biogenesis</keyword>
<evidence type="ECO:0000313" key="11">
    <source>
        <dbReference type="EMBL" id="PJG60610.1"/>
    </source>
</evidence>
<evidence type="ECO:0000256" key="5">
    <source>
        <dbReference type="ARBA" id="ARBA00022448"/>
    </source>
</evidence>
<organism evidence="11 12">
    <name type="scientific">Aeromonas cavernicola</name>
    <dbReference type="NCBI Taxonomy" id="1006623"/>
    <lineage>
        <taxon>Bacteria</taxon>
        <taxon>Pseudomonadati</taxon>
        <taxon>Pseudomonadota</taxon>
        <taxon>Gammaproteobacteria</taxon>
        <taxon>Aeromonadales</taxon>
        <taxon>Aeromonadaceae</taxon>
        <taxon>Aeromonas</taxon>
    </lineage>
</organism>
<dbReference type="InterPro" id="IPR018035">
    <property type="entry name" value="Flagellar_FliH/T3SS_HrpE"/>
</dbReference>
<evidence type="ECO:0000259" key="10">
    <source>
        <dbReference type="Pfam" id="PF02108"/>
    </source>
</evidence>
<sequence>MMSNKLRSYVRLSGDDAQVETWGWPEIMAEKTAETNALGLASDWYQQEGTEVEGPPEPTPPPSITAEELDAIRQAAWEEGVAEGHAVGFVQGLEEGKLEGLQQGHSTGLEQGKEQGLALGRELIDEQMSHWQSLLDRLANPLAALDHAVEQQLITLVLQLARALIHHEAETSPRILLAALKQGLALLPAAEKGVTLMLHPDDVTRVEQAFGLEECAKRHWQLRSDPTLSLGDLQLATELSSIDMVLSGRIDQLLRHFLRDNASMSASFDTPSAHPAEQDSHP</sequence>
<keyword evidence="11" id="KW-0969">Cilium</keyword>
<keyword evidence="11" id="KW-0966">Cell projection</keyword>
<keyword evidence="6" id="KW-0963">Cytoplasm</keyword>
<dbReference type="GO" id="GO:0015031">
    <property type="term" value="P:protein transport"/>
    <property type="evidence" value="ECO:0007669"/>
    <property type="project" value="UniProtKB-KW"/>
</dbReference>
<evidence type="ECO:0000256" key="8">
    <source>
        <dbReference type="ARBA" id="ARBA00022927"/>
    </source>
</evidence>
<protein>
    <recommendedName>
        <fullName evidence="4">Flagellar assembly protein FliH</fullName>
    </recommendedName>
</protein>
<proteinExistence type="inferred from homology"/>
<feature type="domain" description="Flagellar assembly protein FliH/Type III secretion system HrpE" evidence="10">
    <location>
        <begin position="126"/>
        <end position="253"/>
    </location>
</feature>
<evidence type="ECO:0000256" key="3">
    <source>
        <dbReference type="ARBA" id="ARBA00006602"/>
    </source>
</evidence>
<dbReference type="PRINTS" id="PR01003">
    <property type="entry name" value="FLGFLIH"/>
</dbReference>
<comment type="function">
    <text evidence="1">Needed for flagellar regrowth and assembly.</text>
</comment>
<dbReference type="PANTHER" id="PTHR34982:SF1">
    <property type="entry name" value="FLAGELLAR ASSEMBLY PROTEIN FLIH"/>
    <property type="match status" value="1"/>
</dbReference>
<dbReference type="Proteomes" id="UP000235861">
    <property type="component" value="Unassembled WGS sequence"/>
</dbReference>
<dbReference type="Pfam" id="PF02108">
    <property type="entry name" value="FliH"/>
    <property type="match status" value="1"/>
</dbReference>
<keyword evidence="12" id="KW-1185">Reference proteome</keyword>
<evidence type="ECO:0000313" key="12">
    <source>
        <dbReference type="Proteomes" id="UP000235861"/>
    </source>
</evidence>
<comment type="subcellular location">
    <subcellularLocation>
        <location evidence="2">Cytoplasm</location>
    </subcellularLocation>
</comment>
<accession>A0A2H9U991</accession>
<comment type="caution">
    <text evidence="11">The sequence shown here is derived from an EMBL/GenBank/DDBJ whole genome shotgun (WGS) entry which is preliminary data.</text>
</comment>
<keyword evidence="11" id="KW-0282">Flagellum</keyword>
<evidence type="ECO:0000256" key="9">
    <source>
        <dbReference type="ARBA" id="ARBA00023225"/>
    </source>
</evidence>
<evidence type="ECO:0000256" key="6">
    <source>
        <dbReference type="ARBA" id="ARBA00022490"/>
    </source>
</evidence>
<dbReference type="OrthoDB" id="8480773at2"/>
<reference evidence="11 12" key="1">
    <citation type="submission" date="2017-11" db="EMBL/GenBank/DDBJ databases">
        <title>Draft genome sequence of environmental isolate Aeromonas cavernicola sp. nov. MDC 2508.</title>
        <authorList>
            <person name="Colston S.M."/>
            <person name="Navarro A."/>
            <person name="Martinez-Murcia A.J."/>
            <person name="Graf J."/>
        </authorList>
    </citation>
    <scope>NUCLEOTIDE SEQUENCE [LARGE SCALE GENOMIC DNA]</scope>
    <source>
        <strain evidence="11 12">MDC 2508</strain>
    </source>
</reference>
<dbReference type="InterPro" id="IPR051472">
    <property type="entry name" value="T3SS_Stator/FliH"/>
</dbReference>
<name>A0A2H9U991_9GAMM</name>
<evidence type="ECO:0000256" key="7">
    <source>
        <dbReference type="ARBA" id="ARBA00022795"/>
    </source>
</evidence>
<evidence type="ECO:0000256" key="1">
    <source>
        <dbReference type="ARBA" id="ARBA00003041"/>
    </source>
</evidence>
<dbReference type="NCBIfam" id="NF004270">
    <property type="entry name" value="PRK05687.2-1"/>
    <property type="match status" value="1"/>
</dbReference>
<dbReference type="EMBL" id="PGGC01000005">
    <property type="protein sequence ID" value="PJG60610.1"/>
    <property type="molecule type" value="Genomic_DNA"/>
</dbReference>
<dbReference type="GO" id="GO:0009288">
    <property type="term" value="C:bacterial-type flagellum"/>
    <property type="evidence" value="ECO:0007669"/>
    <property type="project" value="InterPro"/>
</dbReference>
<evidence type="ECO:0000256" key="4">
    <source>
        <dbReference type="ARBA" id="ARBA00016507"/>
    </source>
</evidence>
<keyword evidence="5" id="KW-0813">Transport</keyword>
<keyword evidence="9" id="KW-1006">Bacterial flagellum protein export</keyword>
<dbReference type="InterPro" id="IPR000563">
    <property type="entry name" value="Flag_FliH"/>
</dbReference>
<keyword evidence="8" id="KW-0653">Protein transport</keyword>
<evidence type="ECO:0000256" key="2">
    <source>
        <dbReference type="ARBA" id="ARBA00004496"/>
    </source>
</evidence>
<comment type="similarity">
    <text evidence="3">Belongs to the FliH family.</text>
</comment>
<dbReference type="GO" id="GO:0003774">
    <property type="term" value="F:cytoskeletal motor activity"/>
    <property type="evidence" value="ECO:0007669"/>
    <property type="project" value="InterPro"/>
</dbReference>
<dbReference type="GO" id="GO:0005829">
    <property type="term" value="C:cytosol"/>
    <property type="evidence" value="ECO:0007669"/>
    <property type="project" value="TreeGrafter"/>
</dbReference>
<dbReference type="GO" id="GO:0044781">
    <property type="term" value="P:bacterial-type flagellum organization"/>
    <property type="evidence" value="ECO:0007669"/>
    <property type="project" value="UniProtKB-KW"/>
</dbReference>
<dbReference type="GO" id="GO:0071973">
    <property type="term" value="P:bacterial-type flagellum-dependent cell motility"/>
    <property type="evidence" value="ECO:0007669"/>
    <property type="project" value="InterPro"/>
</dbReference>
<gene>
    <name evidence="11" type="ORF">CUC53_00990</name>
</gene>
<dbReference type="AlphaFoldDB" id="A0A2H9U991"/>
<dbReference type="PANTHER" id="PTHR34982">
    <property type="entry name" value="YOP PROTEINS TRANSLOCATION PROTEIN L"/>
    <property type="match status" value="1"/>
</dbReference>